<reference evidence="1 2" key="1">
    <citation type="submission" date="2020-10" db="EMBL/GenBank/DDBJ databases">
        <title>Plant Genome Project.</title>
        <authorList>
            <person name="Zhang R.-G."/>
        </authorList>
    </citation>
    <scope>NUCLEOTIDE SEQUENCE [LARGE SCALE GENOMIC DNA]</scope>
    <source>
        <strain evidence="1">FAFU-HL-1</strain>
        <tissue evidence="1">Leaf</tissue>
    </source>
</reference>
<proteinExistence type="predicted"/>
<dbReference type="Proteomes" id="UP000657918">
    <property type="component" value="Chromosome 16"/>
</dbReference>
<name>A0A835MJW9_9ROSI</name>
<evidence type="ECO:0000313" key="2">
    <source>
        <dbReference type="Proteomes" id="UP000657918"/>
    </source>
</evidence>
<evidence type="ECO:0000313" key="1">
    <source>
        <dbReference type="EMBL" id="KAF9666559.1"/>
    </source>
</evidence>
<gene>
    <name evidence="1" type="ORF">SADUNF_Sadunf16G0241500</name>
</gene>
<sequence length="63" mass="7245">MILNLCGLCGEMGDAMLLFEIMPQQHRIWSRGEILMVLMAFSCGCLTRMLFRVFDEMGERTVV</sequence>
<keyword evidence="2" id="KW-1185">Reference proteome</keyword>
<dbReference type="AlphaFoldDB" id="A0A835MJW9"/>
<comment type="caution">
    <text evidence="1">The sequence shown here is derived from an EMBL/GenBank/DDBJ whole genome shotgun (WGS) entry which is preliminary data.</text>
</comment>
<protein>
    <recommendedName>
        <fullName evidence="3">Pentatricopeptide repeat-containing protein</fullName>
    </recommendedName>
</protein>
<evidence type="ECO:0008006" key="3">
    <source>
        <dbReference type="Google" id="ProtNLM"/>
    </source>
</evidence>
<organism evidence="1 2">
    <name type="scientific">Salix dunnii</name>
    <dbReference type="NCBI Taxonomy" id="1413687"/>
    <lineage>
        <taxon>Eukaryota</taxon>
        <taxon>Viridiplantae</taxon>
        <taxon>Streptophyta</taxon>
        <taxon>Embryophyta</taxon>
        <taxon>Tracheophyta</taxon>
        <taxon>Spermatophyta</taxon>
        <taxon>Magnoliopsida</taxon>
        <taxon>eudicotyledons</taxon>
        <taxon>Gunneridae</taxon>
        <taxon>Pentapetalae</taxon>
        <taxon>rosids</taxon>
        <taxon>fabids</taxon>
        <taxon>Malpighiales</taxon>
        <taxon>Salicaceae</taxon>
        <taxon>Saliceae</taxon>
        <taxon>Salix</taxon>
    </lineage>
</organism>
<accession>A0A835MJW9</accession>
<dbReference type="EMBL" id="JADGMS010000016">
    <property type="protein sequence ID" value="KAF9666559.1"/>
    <property type="molecule type" value="Genomic_DNA"/>
</dbReference>